<feature type="compositionally biased region" description="Basic residues" evidence="1">
    <location>
        <begin position="66"/>
        <end position="80"/>
    </location>
</feature>
<comment type="caution">
    <text evidence="3">The sequence shown here is derived from an EMBL/GenBank/DDBJ whole genome shotgun (WGS) entry which is preliminary data.</text>
</comment>
<evidence type="ECO:0000313" key="4">
    <source>
        <dbReference type="Proteomes" id="UP001604282"/>
    </source>
</evidence>
<feature type="compositionally biased region" description="Low complexity" evidence="1">
    <location>
        <begin position="174"/>
        <end position="211"/>
    </location>
</feature>
<keyword evidence="4" id="KW-1185">Reference proteome</keyword>
<feature type="compositionally biased region" description="Low complexity" evidence="1">
    <location>
        <begin position="150"/>
        <end position="160"/>
    </location>
</feature>
<evidence type="ECO:0000313" key="3">
    <source>
        <dbReference type="EMBL" id="MFG3192873.1"/>
    </source>
</evidence>
<accession>A0ABW7C3J8</accession>
<reference evidence="3 4" key="1">
    <citation type="submission" date="2024-10" db="EMBL/GenBank/DDBJ databases">
        <title>The Natural Products Discovery Center: Release of the First 8490 Sequenced Strains for Exploring Actinobacteria Biosynthetic Diversity.</title>
        <authorList>
            <person name="Kalkreuter E."/>
            <person name="Kautsar S.A."/>
            <person name="Yang D."/>
            <person name="Bader C.D."/>
            <person name="Teijaro C.N."/>
            <person name="Fluegel L."/>
            <person name="Davis C.M."/>
            <person name="Simpson J.R."/>
            <person name="Lauterbach L."/>
            <person name="Steele A.D."/>
            <person name="Gui C."/>
            <person name="Meng S."/>
            <person name="Li G."/>
            <person name="Viehrig K."/>
            <person name="Ye F."/>
            <person name="Su P."/>
            <person name="Kiefer A.F."/>
            <person name="Nichols A."/>
            <person name="Cepeda A.J."/>
            <person name="Yan W."/>
            <person name="Fan B."/>
            <person name="Jiang Y."/>
            <person name="Adhikari A."/>
            <person name="Zheng C.-J."/>
            <person name="Schuster L."/>
            <person name="Cowan T.M."/>
            <person name="Smanski M.J."/>
            <person name="Chevrette M.G."/>
            <person name="De Carvalho L.P.S."/>
            <person name="Shen B."/>
        </authorList>
    </citation>
    <scope>NUCLEOTIDE SEQUENCE [LARGE SCALE GENOMIC DNA]</scope>
    <source>
        <strain evidence="3 4">NPDC048229</strain>
    </source>
</reference>
<feature type="region of interest" description="Disordered" evidence="1">
    <location>
        <begin position="1"/>
        <end position="110"/>
    </location>
</feature>
<dbReference type="RefSeq" id="WP_392884450.1">
    <property type="nucleotide sequence ID" value="NZ_JBICZW010000023.1"/>
</dbReference>
<name>A0ABW7C3J8_9ACTN</name>
<dbReference type="InterPro" id="IPR036365">
    <property type="entry name" value="PGBD-like_sf"/>
</dbReference>
<dbReference type="Gene3D" id="1.10.101.10">
    <property type="entry name" value="PGBD-like superfamily/PGBD"/>
    <property type="match status" value="1"/>
</dbReference>
<feature type="compositionally biased region" description="Pro residues" evidence="1">
    <location>
        <begin position="161"/>
        <end position="173"/>
    </location>
</feature>
<protein>
    <submittedName>
        <fullName evidence="3">Peptidoglycan-binding protein</fullName>
    </submittedName>
</protein>
<feature type="compositionally biased region" description="Basic and acidic residues" evidence="1">
    <location>
        <begin position="311"/>
        <end position="332"/>
    </location>
</feature>
<dbReference type="Pfam" id="PF01471">
    <property type="entry name" value="PG_binding_1"/>
    <property type="match status" value="1"/>
</dbReference>
<dbReference type="InterPro" id="IPR036366">
    <property type="entry name" value="PGBDSf"/>
</dbReference>
<proteinExistence type="predicted"/>
<dbReference type="EMBL" id="JBICZW010000023">
    <property type="protein sequence ID" value="MFG3192873.1"/>
    <property type="molecule type" value="Genomic_DNA"/>
</dbReference>
<dbReference type="PRINTS" id="PR01217">
    <property type="entry name" value="PRICHEXTENSN"/>
</dbReference>
<organism evidence="3 4">
    <name type="scientific">Streptomyces omiyaensis</name>
    <dbReference type="NCBI Taxonomy" id="68247"/>
    <lineage>
        <taxon>Bacteria</taxon>
        <taxon>Bacillati</taxon>
        <taxon>Actinomycetota</taxon>
        <taxon>Actinomycetes</taxon>
        <taxon>Kitasatosporales</taxon>
        <taxon>Streptomycetaceae</taxon>
        <taxon>Streptomyces</taxon>
    </lineage>
</organism>
<dbReference type="Proteomes" id="UP001604282">
    <property type="component" value="Unassembled WGS sequence"/>
</dbReference>
<gene>
    <name evidence="3" type="ORF">ACGFYS_28485</name>
</gene>
<sequence>MRNRTALTEAVASGAPAPEPPAGPADDVFGKVAGPGGEGPGARVQDLELFDAAATLPTASGESGRHRARHGAGKPRIARRAAREPRGESRRDDRNDGRRGDRDDSRGGLSLPLLITGALAAGFGLSVGLTSGLDHEPADRLTLTMPDLPSPEATPATGTPAPAPPSGTTPPPAAETARPTARATASATTAAPPSAAASATTAPRAPRRTSAPPAPSAPPATHRPDPTPTRVTPPPERPDSDVLKVGSTGPEVEELQRRLQRLWLYLGSADGTFGTYLESALVRFQVSRGIQGERGVLGPLTRAALWAETERDDRDDHDGWGGGRDDRGDRDGLGGWFG</sequence>
<evidence type="ECO:0000256" key="1">
    <source>
        <dbReference type="SAM" id="MobiDB-lite"/>
    </source>
</evidence>
<feature type="region of interest" description="Disordered" evidence="1">
    <location>
        <begin position="311"/>
        <end position="338"/>
    </location>
</feature>
<dbReference type="SUPFAM" id="SSF47090">
    <property type="entry name" value="PGBD-like"/>
    <property type="match status" value="1"/>
</dbReference>
<dbReference type="InterPro" id="IPR002477">
    <property type="entry name" value="Peptidoglycan-bd-like"/>
</dbReference>
<feature type="domain" description="Peptidoglycan binding-like" evidence="2">
    <location>
        <begin position="248"/>
        <end position="305"/>
    </location>
</feature>
<evidence type="ECO:0000259" key="2">
    <source>
        <dbReference type="Pfam" id="PF01471"/>
    </source>
</evidence>
<feature type="region of interest" description="Disordered" evidence="1">
    <location>
        <begin position="127"/>
        <end position="251"/>
    </location>
</feature>
<feature type="compositionally biased region" description="Basic and acidic residues" evidence="1">
    <location>
        <begin position="81"/>
        <end position="106"/>
    </location>
</feature>